<organism evidence="3 4">
    <name type="scientific">Eubacterium uniforme</name>
    <dbReference type="NCBI Taxonomy" id="39495"/>
    <lineage>
        <taxon>Bacteria</taxon>
        <taxon>Bacillati</taxon>
        <taxon>Bacillota</taxon>
        <taxon>Clostridia</taxon>
        <taxon>Eubacteriales</taxon>
        <taxon>Eubacteriaceae</taxon>
        <taxon>Eubacterium</taxon>
    </lineage>
</organism>
<evidence type="ECO:0000256" key="1">
    <source>
        <dbReference type="SAM" id="Phobius"/>
    </source>
</evidence>
<keyword evidence="4" id="KW-1185">Reference proteome</keyword>
<evidence type="ECO:0000259" key="2">
    <source>
        <dbReference type="Pfam" id="PF13349"/>
    </source>
</evidence>
<dbReference type="Pfam" id="PF13349">
    <property type="entry name" value="DUF4097"/>
    <property type="match status" value="1"/>
</dbReference>
<accession>A0A1T4VA21</accession>
<evidence type="ECO:0000313" key="3">
    <source>
        <dbReference type="EMBL" id="SKA61779.1"/>
    </source>
</evidence>
<proteinExistence type="predicted"/>
<name>A0A1T4VA21_9FIRM</name>
<keyword evidence="1" id="KW-0812">Transmembrane</keyword>
<dbReference type="Proteomes" id="UP000190814">
    <property type="component" value="Unassembled WGS sequence"/>
</dbReference>
<reference evidence="3 4" key="1">
    <citation type="submission" date="2017-02" db="EMBL/GenBank/DDBJ databases">
        <authorList>
            <person name="Peterson S.W."/>
        </authorList>
    </citation>
    <scope>NUCLEOTIDE SEQUENCE [LARGE SCALE GENOMIC DNA]</scope>
    <source>
        <strain evidence="3 4">ATCC 35992</strain>
    </source>
</reference>
<dbReference type="AlphaFoldDB" id="A0A1T4VA21"/>
<keyword evidence="1" id="KW-0472">Membrane</keyword>
<evidence type="ECO:0000313" key="4">
    <source>
        <dbReference type="Proteomes" id="UP000190814"/>
    </source>
</evidence>
<protein>
    <submittedName>
        <fullName evidence="3">Putative adhesin</fullName>
    </submittedName>
</protein>
<keyword evidence="1" id="KW-1133">Transmembrane helix</keyword>
<dbReference type="STRING" id="39495.SAMN02745111_00561"/>
<dbReference type="EMBL" id="FUXZ01000003">
    <property type="protein sequence ID" value="SKA61779.1"/>
    <property type="molecule type" value="Genomic_DNA"/>
</dbReference>
<feature type="domain" description="DUF4097" evidence="2">
    <location>
        <begin position="50"/>
        <end position="255"/>
    </location>
</feature>
<dbReference type="RefSeq" id="WP_078765449.1">
    <property type="nucleotide sequence ID" value="NZ_FUXZ01000003.1"/>
</dbReference>
<feature type="transmembrane region" description="Helical" evidence="1">
    <location>
        <begin position="12"/>
        <end position="32"/>
    </location>
</feature>
<gene>
    <name evidence="3" type="ORF">SAMN02745111_00561</name>
</gene>
<dbReference type="InterPro" id="IPR025164">
    <property type="entry name" value="Toastrack_DUF4097"/>
</dbReference>
<sequence length="272" mass="29382">MEKKKSGFGSVYIFVLGIVTVICVIVGIKIHVVGADLGKQKSGNIEIGACEDLDIDLDRSSVEIVKGTKWDIEYKNVPEKLIPKVSNNNGKMKITQKKVKGFVFNFGFIGNTNSGGKVIISVPDDANKIELDAKLDVGSLKLSDIAFADVTADVDVGKVKITNIEADKLTVDADTGEIHIADSTAVDSEIKADVGNIEIENFKCEKIDAEGDVGNIDIEAAFKKLEAKADVGSIDVQFKDDLCSEDEVKVSLKSDVGTVKYNGEKYGKKFEK</sequence>